<dbReference type="InterPro" id="IPR003439">
    <property type="entry name" value="ABC_transporter-like_ATP-bd"/>
</dbReference>
<evidence type="ECO:0000256" key="4">
    <source>
        <dbReference type="ARBA" id="ARBA00022692"/>
    </source>
</evidence>
<keyword evidence="8 10" id="KW-1133">Transmembrane helix</keyword>
<dbReference type="PANTHER" id="PTHR24223">
    <property type="entry name" value="ATP-BINDING CASSETTE SUB-FAMILY C"/>
    <property type="match status" value="1"/>
</dbReference>
<dbReference type="InterPro" id="IPR017871">
    <property type="entry name" value="ABC_transporter-like_CS"/>
</dbReference>
<evidence type="ECO:0000256" key="2">
    <source>
        <dbReference type="ARBA" id="ARBA00009726"/>
    </source>
</evidence>
<evidence type="ECO:0000313" key="13">
    <source>
        <dbReference type="Proteomes" id="UP000827549"/>
    </source>
</evidence>
<evidence type="ECO:0000256" key="9">
    <source>
        <dbReference type="ARBA" id="ARBA00023136"/>
    </source>
</evidence>
<dbReference type="Proteomes" id="UP000827549">
    <property type="component" value="Chromosome 1"/>
</dbReference>
<sequence>MSPRSVMQILVTPFTLAAGLVLLCLQIGVSGIIGFIVIIVSAPITTWLTKRTYEQRKKSTEFTQQRSKLLQELLASMATVKLFTYELPFLSRLNKTRESELNGVRNINFLEATTESIFQSLPLLGSIFAFIMYSALHPRMDIANLFTAVTYFALLQGPLYTIPQALGSLTNVVNALQRLAPVFEAEQRSTESSVDPTLDVAISVRHASFRWDAVDEAPPEKGANSAAAFAIRDLNLQVPRGCLVAVIGPVGSGKSSILQGILGEMTTIDGDVKFGGRTSYCQQAAWIQNATLRDNILFGQPWDEARNWKCIRQAHMTRDLEILQDGDQTEVALSAVWSLTSQIGEKGINLSGGQKQRVNIARALYYDADILLLDDPLSALDAHVGKAVFNDAIVPLRDAGKTVLLVTHGLHFLPRVDYIYSIADGRIVEEGTYGDLLASPSFKSLIDAFGGGHEADSDGDVEVEPPQAAISDDANKAVGSGNGKGTLTTAEKRVTGAVGIYVYWAYLVASNLKWLGPLLVMIVLMEGSQIMSNVWLTYWESNSFHRLPPFYQGIYAMLGIMSAIFTGLTGVSLALMAINASRNLYRKALQHVFFSPMSFFDTTPLGRIQGVFSTDIGTIDGMLIGSIIVISIHFPYYVAIVAVVGILYGLVVGYYRPFARESQRLDALNRGLLFSYFSESLTGMATIRAYGETGRFLSENSRLVDLQNRATLANNAGKQWLYVRLEMAGSILVFAVALMCTAGGGSINPGQVALILNYMVATTAQLSALAGVGTLLETAMNSVERILPYSDGDIPQEAAYDIKDTDPGPQWPTKGAIIMDKLVMSYRPGQPIVLKGVSLNIEPGQRVGIVGRTGAGKSSLTIALYRLTELLSGTITIDGVDVSKIGLKALRSKLSIIPQDPVLFSGTLRSNLDPFDDYPDAVLNEALQRAHLVKGPSSDATQRFTLDMAIDTDGSNLSIGERSLVSLARPLVRDSKIMVLDEATASVDLETDAAIQQAIREECRRSRKTLLCIAHRLRTIIGWDKIVVMEAGEVVNFASPLELFDNEDGIFRSLCNESRISREEIIQAGQIESL</sequence>
<dbReference type="PROSITE" id="PS00211">
    <property type="entry name" value="ABC_TRANSPORTER_1"/>
    <property type="match status" value="1"/>
</dbReference>
<protein>
    <submittedName>
        <fullName evidence="12">Multidrug resistance protein fer6</fullName>
    </submittedName>
</protein>
<dbReference type="SUPFAM" id="SSF52540">
    <property type="entry name" value="P-loop containing nucleoside triphosphate hydrolases"/>
    <property type="match status" value="2"/>
</dbReference>
<dbReference type="GO" id="GO:0005524">
    <property type="term" value="F:ATP binding"/>
    <property type="evidence" value="ECO:0007669"/>
    <property type="project" value="UniProtKB-KW"/>
</dbReference>
<keyword evidence="3" id="KW-0813">Transport</keyword>
<dbReference type="FunFam" id="1.20.1560.10:FF:000013">
    <property type="entry name" value="ABC transporter C family member 2"/>
    <property type="match status" value="1"/>
</dbReference>
<feature type="transmembrane region" description="Helical" evidence="10">
    <location>
        <begin position="555"/>
        <end position="578"/>
    </location>
</feature>
<evidence type="ECO:0000256" key="3">
    <source>
        <dbReference type="ARBA" id="ARBA00022448"/>
    </source>
</evidence>
<dbReference type="FunFam" id="3.40.50.300:FF:000565">
    <property type="entry name" value="ABC bile acid transporter"/>
    <property type="match status" value="1"/>
</dbReference>
<keyword evidence="4 10" id="KW-0812">Transmembrane</keyword>
<feature type="transmembrane region" description="Helical" evidence="10">
    <location>
        <begin position="610"/>
        <end position="630"/>
    </location>
</feature>
<dbReference type="Pfam" id="PF00005">
    <property type="entry name" value="ABC_tran"/>
    <property type="match status" value="2"/>
</dbReference>
<name>A0AAF1BEG5_9TREE</name>
<dbReference type="GO" id="GO:0016020">
    <property type="term" value="C:membrane"/>
    <property type="evidence" value="ECO:0007669"/>
    <property type="project" value="UniProtKB-SubCell"/>
</dbReference>
<evidence type="ECO:0000256" key="7">
    <source>
        <dbReference type="ARBA" id="ARBA00022840"/>
    </source>
</evidence>
<dbReference type="InterPro" id="IPR027417">
    <property type="entry name" value="P-loop_NTPase"/>
</dbReference>
<evidence type="ECO:0000259" key="11">
    <source>
        <dbReference type="SMART" id="SM00382"/>
    </source>
</evidence>
<keyword evidence="9 10" id="KW-0472">Membrane</keyword>
<evidence type="ECO:0000256" key="5">
    <source>
        <dbReference type="ARBA" id="ARBA00022737"/>
    </source>
</evidence>
<keyword evidence="13" id="KW-1185">Reference proteome</keyword>
<dbReference type="SUPFAM" id="SSF90123">
    <property type="entry name" value="ABC transporter transmembrane region"/>
    <property type="match status" value="2"/>
</dbReference>
<dbReference type="CDD" id="cd03244">
    <property type="entry name" value="ABCC_MRP_domain2"/>
    <property type="match status" value="1"/>
</dbReference>
<dbReference type="RefSeq" id="XP_062622408.1">
    <property type="nucleotide sequence ID" value="XM_062766424.1"/>
</dbReference>
<comment type="similarity">
    <text evidence="2">Belongs to the ABC transporter superfamily. ABCC family. Conjugate transporter (TC 3.A.1.208) subfamily.</text>
</comment>
<reference evidence="12" key="1">
    <citation type="submission" date="2023-10" db="EMBL/GenBank/DDBJ databases">
        <authorList>
            <person name="Noh H."/>
        </authorList>
    </citation>
    <scope>NUCLEOTIDE SEQUENCE</scope>
    <source>
        <strain evidence="12">DUCC4014</strain>
    </source>
</reference>
<comment type="subcellular location">
    <subcellularLocation>
        <location evidence="1">Membrane</location>
        <topology evidence="1">Multi-pass membrane protein</topology>
    </subcellularLocation>
</comment>
<dbReference type="GO" id="GO:0016887">
    <property type="term" value="F:ATP hydrolysis activity"/>
    <property type="evidence" value="ECO:0007669"/>
    <property type="project" value="InterPro"/>
</dbReference>
<evidence type="ECO:0000313" key="12">
    <source>
        <dbReference type="EMBL" id="WOO76376.1"/>
    </source>
</evidence>
<dbReference type="InterPro" id="IPR003593">
    <property type="entry name" value="AAA+_ATPase"/>
</dbReference>
<evidence type="ECO:0000256" key="1">
    <source>
        <dbReference type="ARBA" id="ARBA00004141"/>
    </source>
</evidence>
<evidence type="ECO:0000256" key="8">
    <source>
        <dbReference type="ARBA" id="ARBA00022989"/>
    </source>
</evidence>
<dbReference type="InterPro" id="IPR050173">
    <property type="entry name" value="ABC_transporter_C-like"/>
</dbReference>
<dbReference type="InterPro" id="IPR036640">
    <property type="entry name" value="ABC1_TM_sf"/>
</dbReference>
<evidence type="ECO:0000256" key="6">
    <source>
        <dbReference type="ARBA" id="ARBA00022741"/>
    </source>
</evidence>
<dbReference type="PANTHER" id="PTHR24223:SF456">
    <property type="entry name" value="MULTIDRUG RESISTANCE-ASSOCIATED PROTEIN LETHAL(2)03659"/>
    <property type="match status" value="1"/>
</dbReference>
<accession>A0AAF1BEG5</accession>
<dbReference type="EMBL" id="CP086714">
    <property type="protein sequence ID" value="WOO76376.1"/>
    <property type="molecule type" value="Genomic_DNA"/>
</dbReference>
<keyword evidence="6" id="KW-0547">Nucleotide-binding</keyword>
<dbReference type="GO" id="GO:0140359">
    <property type="term" value="F:ABC-type transporter activity"/>
    <property type="evidence" value="ECO:0007669"/>
    <property type="project" value="InterPro"/>
</dbReference>
<feature type="transmembrane region" description="Helical" evidence="10">
    <location>
        <begin position="636"/>
        <end position="655"/>
    </location>
</feature>
<dbReference type="AlphaFoldDB" id="A0AAF1BEG5"/>
<dbReference type="InterPro" id="IPR011527">
    <property type="entry name" value="ABC1_TM_dom"/>
</dbReference>
<gene>
    <name evidence="12" type="primary">fer6_0</name>
    <name evidence="12" type="ORF">LOC62_01G000001</name>
</gene>
<feature type="transmembrane region" description="Helical" evidence="10">
    <location>
        <begin position="753"/>
        <end position="776"/>
    </location>
</feature>
<feature type="transmembrane region" description="Helical" evidence="10">
    <location>
        <begin position="20"/>
        <end position="48"/>
    </location>
</feature>
<keyword evidence="7" id="KW-0067">ATP-binding</keyword>
<feature type="domain" description="AAA+ ATPase" evidence="11">
    <location>
        <begin position="240"/>
        <end position="434"/>
    </location>
</feature>
<organism evidence="12 13">
    <name type="scientific">Vanrija pseudolonga</name>
    <dbReference type="NCBI Taxonomy" id="143232"/>
    <lineage>
        <taxon>Eukaryota</taxon>
        <taxon>Fungi</taxon>
        <taxon>Dikarya</taxon>
        <taxon>Basidiomycota</taxon>
        <taxon>Agaricomycotina</taxon>
        <taxon>Tremellomycetes</taxon>
        <taxon>Trichosporonales</taxon>
        <taxon>Trichosporonaceae</taxon>
        <taxon>Vanrija</taxon>
    </lineage>
</organism>
<dbReference type="FunFam" id="3.40.50.300:FF:000997">
    <property type="entry name" value="Multidrug resistance-associated protein 1"/>
    <property type="match status" value="1"/>
</dbReference>
<dbReference type="Gene3D" id="1.20.1560.10">
    <property type="entry name" value="ABC transporter type 1, transmembrane domain"/>
    <property type="match status" value="2"/>
</dbReference>
<feature type="domain" description="AAA+ ATPase" evidence="11">
    <location>
        <begin position="843"/>
        <end position="1041"/>
    </location>
</feature>
<proteinExistence type="inferred from homology"/>
<dbReference type="GeneID" id="87803263"/>
<keyword evidence="5" id="KW-0677">Repeat</keyword>
<dbReference type="Gene3D" id="3.40.50.300">
    <property type="entry name" value="P-loop containing nucleotide triphosphate hydrolases"/>
    <property type="match status" value="2"/>
</dbReference>
<dbReference type="SMART" id="SM00382">
    <property type="entry name" value="AAA"/>
    <property type="match status" value="2"/>
</dbReference>
<evidence type="ECO:0000256" key="10">
    <source>
        <dbReference type="SAM" id="Phobius"/>
    </source>
</evidence>
<dbReference type="Pfam" id="PF00664">
    <property type="entry name" value="ABC_membrane"/>
    <property type="match status" value="2"/>
</dbReference>
<dbReference type="CDD" id="cd03250">
    <property type="entry name" value="ABCC_MRP_domain1"/>
    <property type="match status" value="1"/>
</dbReference>
<feature type="transmembrane region" description="Helical" evidence="10">
    <location>
        <begin position="727"/>
        <end position="747"/>
    </location>
</feature>